<dbReference type="Proteomes" id="UP000287651">
    <property type="component" value="Unassembled WGS sequence"/>
</dbReference>
<gene>
    <name evidence="2" type="ORF">B296_00026427</name>
</gene>
<evidence type="ECO:0000313" key="3">
    <source>
        <dbReference type="Proteomes" id="UP000287651"/>
    </source>
</evidence>
<proteinExistence type="predicted"/>
<feature type="region of interest" description="Disordered" evidence="1">
    <location>
        <begin position="266"/>
        <end position="294"/>
    </location>
</feature>
<dbReference type="EMBL" id="AMZH03008849">
    <property type="protein sequence ID" value="RRT58086.1"/>
    <property type="molecule type" value="Genomic_DNA"/>
</dbReference>
<dbReference type="AlphaFoldDB" id="A0A426Z285"/>
<evidence type="ECO:0000313" key="2">
    <source>
        <dbReference type="EMBL" id="RRT58086.1"/>
    </source>
</evidence>
<accession>A0A426Z285</accession>
<comment type="caution">
    <text evidence="2">The sequence shown here is derived from an EMBL/GenBank/DDBJ whole genome shotgun (WGS) entry which is preliminary data.</text>
</comment>
<feature type="compositionally biased region" description="Polar residues" evidence="1">
    <location>
        <begin position="185"/>
        <end position="196"/>
    </location>
</feature>
<organism evidence="2 3">
    <name type="scientific">Ensete ventricosum</name>
    <name type="common">Abyssinian banana</name>
    <name type="synonym">Musa ensete</name>
    <dbReference type="NCBI Taxonomy" id="4639"/>
    <lineage>
        <taxon>Eukaryota</taxon>
        <taxon>Viridiplantae</taxon>
        <taxon>Streptophyta</taxon>
        <taxon>Embryophyta</taxon>
        <taxon>Tracheophyta</taxon>
        <taxon>Spermatophyta</taxon>
        <taxon>Magnoliopsida</taxon>
        <taxon>Liliopsida</taxon>
        <taxon>Zingiberales</taxon>
        <taxon>Musaceae</taxon>
        <taxon>Ensete</taxon>
    </lineage>
</organism>
<feature type="region of interest" description="Disordered" evidence="1">
    <location>
        <begin position="1"/>
        <end position="24"/>
    </location>
</feature>
<feature type="compositionally biased region" description="Basic and acidic residues" evidence="1">
    <location>
        <begin position="166"/>
        <end position="176"/>
    </location>
</feature>
<sequence length="294" mass="33058">MEGGQHERPFEGKRTLRCRERSRSEEPASRIGIRGLCVRGITRTSKLERMRSAQRLRWLSSSYGSTLTTKLDEGLSTRQEDAEASTLEEYATVLSFELSRRKRCTTEIVLMEDRGPGSKHWCTNFSEVEALRQVLSYSKASSRCDPKMAAGELDCFSAHIRLREPEKSEDKAEWSKGARKRQRVQRGSATQKQSIGQKGGGGGMPQRRIYQSQRKRCRCKATDTRAMGLAAPCYRRGGTSVESSIPCSYGGRALVVKGIEEVENAEANSKYQDKAEGQRPRNFIRPVSMGFSSR</sequence>
<evidence type="ECO:0000256" key="1">
    <source>
        <dbReference type="SAM" id="MobiDB-lite"/>
    </source>
</evidence>
<name>A0A426Z285_ENSVE</name>
<protein>
    <submittedName>
        <fullName evidence="2">Uncharacterized protein</fullName>
    </submittedName>
</protein>
<feature type="region of interest" description="Disordered" evidence="1">
    <location>
        <begin position="166"/>
        <end position="207"/>
    </location>
</feature>
<reference evidence="2 3" key="1">
    <citation type="journal article" date="2014" name="Agronomy (Basel)">
        <title>A Draft Genome Sequence for Ensete ventricosum, the Drought-Tolerant Tree Against Hunger.</title>
        <authorList>
            <person name="Harrison J."/>
            <person name="Moore K.A."/>
            <person name="Paszkiewicz K."/>
            <person name="Jones T."/>
            <person name="Grant M."/>
            <person name="Ambacheew D."/>
            <person name="Muzemil S."/>
            <person name="Studholme D.J."/>
        </authorList>
    </citation>
    <scope>NUCLEOTIDE SEQUENCE [LARGE SCALE GENOMIC DNA]</scope>
</reference>